<evidence type="ECO:0000259" key="2">
    <source>
        <dbReference type="SMART" id="SM00014"/>
    </source>
</evidence>
<keyword evidence="4" id="KW-1185">Reference proteome</keyword>
<comment type="caution">
    <text evidence="3">The sequence shown here is derived from an EMBL/GenBank/DDBJ whole genome shotgun (WGS) entry which is preliminary data.</text>
</comment>
<dbReference type="SMART" id="SM00014">
    <property type="entry name" value="acidPPc"/>
    <property type="match status" value="1"/>
</dbReference>
<dbReference type="Proteomes" id="UP000468443">
    <property type="component" value="Unassembled WGS sequence"/>
</dbReference>
<dbReference type="PANTHER" id="PTHR14969:SF13">
    <property type="entry name" value="AT30094P"/>
    <property type="match status" value="1"/>
</dbReference>
<dbReference type="AlphaFoldDB" id="A0A6P0U9Z0"/>
<dbReference type="PANTHER" id="PTHR14969">
    <property type="entry name" value="SPHINGOSINE-1-PHOSPHATE PHOSPHOHYDROLASE"/>
    <property type="match status" value="1"/>
</dbReference>
<feature type="chain" id="PRO_5026770127" evidence="1">
    <location>
        <begin position="24"/>
        <end position="194"/>
    </location>
</feature>
<reference evidence="3 4" key="1">
    <citation type="submission" date="2020-01" db="EMBL/GenBank/DDBJ databases">
        <title>Muriicola jejuensis KCTC 22299.</title>
        <authorList>
            <person name="Wang G."/>
        </authorList>
    </citation>
    <scope>NUCLEOTIDE SEQUENCE [LARGE SCALE GENOMIC DNA]</scope>
    <source>
        <strain evidence="3 4">KCTC 22299</strain>
    </source>
</reference>
<dbReference type="RefSeq" id="WP_163691428.1">
    <property type="nucleotide sequence ID" value="NZ_FXTW01000001.1"/>
</dbReference>
<dbReference type="InterPro" id="IPR036938">
    <property type="entry name" value="PAP2/HPO_sf"/>
</dbReference>
<gene>
    <name evidence="3" type="ORF">GWK09_02490</name>
</gene>
<evidence type="ECO:0000313" key="4">
    <source>
        <dbReference type="Proteomes" id="UP000468443"/>
    </source>
</evidence>
<dbReference type="SUPFAM" id="SSF48317">
    <property type="entry name" value="Acid phosphatase/Vanadium-dependent haloperoxidase"/>
    <property type="match status" value="1"/>
</dbReference>
<sequence length="194" mass="21605">MNWLKNKGGVVLLCFILNLGVRAQDDNTGTHERWEYILVDTGDVLQIALPVTAGLTTLIKKDYRGTRDFAFSFATTMVLTYSLKAITKRQRPEGRNAYDSFPSGHTSAAFSGASFIQRRYGWKYGKYAYILAALVGVSRMEGPDGFHDIYDVLGGAAIAVGSTYLFTKPLSNEKLSVAFHAQRDVKLISLRFQF</sequence>
<feature type="signal peptide" evidence="1">
    <location>
        <begin position="1"/>
        <end position="23"/>
    </location>
</feature>
<dbReference type="EMBL" id="JAABOP010000001">
    <property type="protein sequence ID" value="NER09372.1"/>
    <property type="molecule type" value="Genomic_DNA"/>
</dbReference>
<dbReference type="Pfam" id="PF01569">
    <property type="entry name" value="PAP2"/>
    <property type="match status" value="1"/>
</dbReference>
<dbReference type="CDD" id="cd03394">
    <property type="entry name" value="PAP2_like_5"/>
    <property type="match status" value="1"/>
</dbReference>
<evidence type="ECO:0000256" key="1">
    <source>
        <dbReference type="SAM" id="SignalP"/>
    </source>
</evidence>
<organism evidence="3 4">
    <name type="scientific">Muriicola jejuensis</name>
    <dbReference type="NCBI Taxonomy" id="504488"/>
    <lineage>
        <taxon>Bacteria</taxon>
        <taxon>Pseudomonadati</taxon>
        <taxon>Bacteroidota</taxon>
        <taxon>Flavobacteriia</taxon>
        <taxon>Flavobacteriales</taxon>
        <taxon>Flavobacteriaceae</taxon>
        <taxon>Muriicola</taxon>
    </lineage>
</organism>
<keyword evidence="1" id="KW-0732">Signal</keyword>
<feature type="domain" description="Phosphatidic acid phosphatase type 2/haloperoxidase" evidence="2">
    <location>
        <begin position="66"/>
        <end position="167"/>
    </location>
</feature>
<proteinExistence type="predicted"/>
<protein>
    <submittedName>
        <fullName evidence="3">Phosphatase PAP2 family protein</fullName>
    </submittedName>
</protein>
<evidence type="ECO:0000313" key="3">
    <source>
        <dbReference type="EMBL" id="NER09372.1"/>
    </source>
</evidence>
<dbReference type="Gene3D" id="1.20.144.10">
    <property type="entry name" value="Phosphatidic acid phosphatase type 2/haloperoxidase"/>
    <property type="match status" value="1"/>
</dbReference>
<name>A0A6P0U9Z0_9FLAO</name>
<accession>A0A6P0U9Z0</accession>
<dbReference type="InterPro" id="IPR000326">
    <property type="entry name" value="PAP2/HPO"/>
</dbReference>